<evidence type="ECO:0000313" key="1">
    <source>
        <dbReference type="EMBL" id="EFI95394.1"/>
    </source>
</evidence>
<dbReference type="KEGG" id="scm:SCHCO_02508278"/>
<name>D8QAF7_SCHCM</name>
<proteinExistence type="predicted"/>
<dbReference type="VEuPathDB" id="FungiDB:SCHCODRAFT_02508278"/>
<dbReference type="EMBL" id="GL377308">
    <property type="protein sequence ID" value="EFI95394.1"/>
    <property type="molecule type" value="Genomic_DNA"/>
</dbReference>
<dbReference type="AlphaFoldDB" id="D8QAF7"/>
<sequence length="225" mass="25687">MTWRLDRGEDEEADEEALSLVVHRSTILRHANRGVPVVHWKDWGPEGARWLCMSKMSYSYITTTSGQRYVQKPSIMLNAPDQPIHILDFNPHTVRRVEAQLLAQAEEAAGDDRARIFTIDTPTATIGLPAKHELGQLWAGSQPTNRESPWVYWPEETFRGSPPEIQYMERLFEDARVLEPGLPFVRTISKQRFAIDAVIMDDERVIGLSTDWTANTIGLHTLYFG</sequence>
<accession>D8QAF7</accession>
<dbReference type="HOGENOM" id="CLU_1230531_0_0_1"/>
<reference evidence="1 2" key="1">
    <citation type="journal article" date="2010" name="Nat. Biotechnol.">
        <title>Genome sequence of the model mushroom Schizophyllum commune.</title>
        <authorList>
            <person name="Ohm R.A."/>
            <person name="de Jong J.F."/>
            <person name="Lugones L.G."/>
            <person name="Aerts A."/>
            <person name="Kothe E."/>
            <person name="Stajich J.E."/>
            <person name="de Vries R.P."/>
            <person name="Record E."/>
            <person name="Levasseur A."/>
            <person name="Baker S.E."/>
            <person name="Bartholomew K.A."/>
            <person name="Coutinho P.M."/>
            <person name="Erdmann S."/>
            <person name="Fowler T.J."/>
            <person name="Gathman A.C."/>
            <person name="Lombard V."/>
            <person name="Henrissat B."/>
            <person name="Knabe N."/>
            <person name="Kuees U."/>
            <person name="Lilly W.W."/>
            <person name="Lindquist E."/>
            <person name="Lucas S."/>
            <person name="Magnuson J.K."/>
            <person name="Piumi F."/>
            <person name="Raudaskoski M."/>
            <person name="Salamov A."/>
            <person name="Schmutz J."/>
            <person name="Schwarze F.W.M.R."/>
            <person name="vanKuyk P.A."/>
            <person name="Horton J.S."/>
            <person name="Grigoriev I.V."/>
            <person name="Woesten H.A.B."/>
        </authorList>
    </citation>
    <scope>NUCLEOTIDE SEQUENCE [LARGE SCALE GENOMIC DNA]</scope>
    <source>
        <strain evidence="2">H4-8 / FGSC 9210</strain>
    </source>
</reference>
<protein>
    <submittedName>
        <fullName evidence="1">Expressed protein</fullName>
    </submittedName>
</protein>
<dbReference type="Proteomes" id="UP000007431">
    <property type="component" value="Unassembled WGS sequence"/>
</dbReference>
<gene>
    <name evidence="1" type="ORF">SCHCODRAFT_82806</name>
</gene>
<organism evidence="2">
    <name type="scientific">Schizophyllum commune (strain H4-8 / FGSC 9210)</name>
    <name type="common">Split gill fungus</name>
    <dbReference type="NCBI Taxonomy" id="578458"/>
    <lineage>
        <taxon>Eukaryota</taxon>
        <taxon>Fungi</taxon>
        <taxon>Dikarya</taxon>
        <taxon>Basidiomycota</taxon>
        <taxon>Agaricomycotina</taxon>
        <taxon>Agaricomycetes</taxon>
        <taxon>Agaricomycetidae</taxon>
        <taxon>Agaricales</taxon>
        <taxon>Schizophyllaceae</taxon>
        <taxon>Schizophyllum</taxon>
    </lineage>
</organism>
<dbReference type="InParanoid" id="D8QAF7"/>
<dbReference type="RefSeq" id="XP_003030297.1">
    <property type="nucleotide sequence ID" value="XM_003030251.1"/>
</dbReference>
<dbReference type="OrthoDB" id="3149552at2759"/>
<keyword evidence="2" id="KW-1185">Reference proteome</keyword>
<evidence type="ECO:0000313" key="2">
    <source>
        <dbReference type="Proteomes" id="UP000007431"/>
    </source>
</evidence>
<dbReference type="GeneID" id="9592472"/>